<evidence type="ECO:0000256" key="1">
    <source>
        <dbReference type="ARBA" id="ARBA00023002"/>
    </source>
</evidence>
<dbReference type="EMBL" id="FLRA01000003">
    <property type="protein sequence ID" value="SBT16580.1"/>
    <property type="molecule type" value="Genomic_DNA"/>
</dbReference>
<dbReference type="Pfam" id="PF01266">
    <property type="entry name" value="DAO"/>
    <property type="match status" value="1"/>
</dbReference>
<evidence type="ECO:0000313" key="3">
    <source>
        <dbReference type="EMBL" id="SBT16580.1"/>
    </source>
</evidence>
<dbReference type="PANTHER" id="PTHR13847:SF281">
    <property type="entry name" value="FAD DEPENDENT OXIDOREDUCTASE DOMAIN-CONTAINING PROTEIN"/>
    <property type="match status" value="1"/>
</dbReference>
<dbReference type="Gene3D" id="3.50.50.60">
    <property type="entry name" value="FAD/NAD(P)-binding domain"/>
    <property type="match status" value="1"/>
</dbReference>
<dbReference type="RefSeq" id="WP_067031837.1">
    <property type="nucleotide sequence ID" value="NZ_FLRA01000003.1"/>
</dbReference>
<dbReference type="GO" id="GO:0005737">
    <property type="term" value="C:cytoplasm"/>
    <property type="evidence" value="ECO:0007669"/>
    <property type="project" value="TreeGrafter"/>
</dbReference>
<reference evidence="3 6" key="2">
    <citation type="submission" date="2016-06" db="EMBL/GenBank/DDBJ databases">
        <authorList>
            <person name="Kjaerup R.B."/>
            <person name="Dalgaard T.S."/>
            <person name="Juul-Madsen H.R."/>
        </authorList>
    </citation>
    <scope>NUCLEOTIDE SEQUENCE [LARGE SCALE GENOMIC DNA]</scope>
    <source>
        <strain evidence="3 6">CECT 5115</strain>
    </source>
</reference>
<evidence type="ECO:0000259" key="2">
    <source>
        <dbReference type="Pfam" id="PF01266"/>
    </source>
</evidence>
<dbReference type="PANTHER" id="PTHR13847">
    <property type="entry name" value="SARCOSINE DEHYDROGENASE-RELATED"/>
    <property type="match status" value="1"/>
</dbReference>
<sequence length="436" mass="48459">MLAKHLSTYTNMPFWLADTSYDRTFQTTPRYQMPTKVDICIVGGGFTGMSAAITLARAGMKVAVLEAGRMGEGASSRNGGLLGPSFSKLGVDGLERQYGRENVHTSIRESLTAFNWLVDFIREEKIDCDLNLCGRFRGASHPSHYAGLIQQAEELSKVVDFPAIEVPKSRQHEEVGSNAYHGGVVYPTDGALQPAKLYAGLAQIAVSEGAYLCEHTKVRNVDKQVSGFNVVYDGGQLQADQVIIATNGYTDGQFSEFKRRLIPIRSAMIATEELPESVVQSVSPKLRAHGGTERLVAYYRPSPDGKRILFGGRAFGRGDQPQLYSKYLQDFMIRTFPQLSETKIDYAWSGLIAYTFDHVPHIGKLDNLHYAMGYCGSGVGRANYFGRKIAQQVLQLAEGKTAFDEFPFKGRPLYYGTPWFLPAIMKWHDFADRQGW</sequence>
<reference evidence="4 5" key="1">
    <citation type="submission" date="2016-06" db="EMBL/GenBank/DDBJ databases">
        <authorList>
            <person name="Rodrigo-Torres L."/>
            <person name="Arahal D.R."/>
        </authorList>
    </citation>
    <scope>NUCLEOTIDE SEQUENCE [LARGE SCALE GENOMIC DNA]</scope>
    <source>
        <strain evidence="4 5">CECT 5116</strain>
    </source>
</reference>
<protein>
    <submittedName>
        <fullName evidence="3">Gamma-glutamylputrescine oxidoreductase</fullName>
        <ecNumber evidence="3">1.4.3.-</ecNumber>
    </submittedName>
</protein>
<dbReference type="GO" id="GO:0016491">
    <property type="term" value="F:oxidoreductase activity"/>
    <property type="evidence" value="ECO:0007669"/>
    <property type="project" value="UniProtKB-KW"/>
</dbReference>
<keyword evidence="5" id="KW-1185">Reference proteome</keyword>
<dbReference type="OrthoDB" id="311718at2"/>
<dbReference type="SUPFAM" id="SSF51971">
    <property type="entry name" value="Nucleotide-binding domain"/>
    <property type="match status" value="1"/>
</dbReference>
<dbReference type="InterPro" id="IPR036188">
    <property type="entry name" value="FAD/NAD-bd_sf"/>
</dbReference>
<name>A0A1C3JND0_9GAMM</name>
<keyword evidence="1 3" id="KW-0560">Oxidoreductase</keyword>
<evidence type="ECO:0000313" key="4">
    <source>
        <dbReference type="EMBL" id="SBT20296.1"/>
    </source>
</evidence>
<dbReference type="EC" id="1.4.3.-" evidence="3"/>
<dbReference type="Proteomes" id="UP000092840">
    <property type="component" value="Unassembled WGS sequence"/>
</dbReference>
<dbReference type="EMBL" id="FLRB01000006">
    <property type="protein sequence ID" value="SBT20296.1"/>
    <property type="molecule type" value="Genomic_DNA"/>
</dbReference>
<accession>A0A1C3JND0</accession>
<proteinExistence type="predicted"/>
<evidence type="ECO:0000313" key="5">
    <source>
        <dbReference type="Proteomes" id="UP000092840"/>
    </source>
</evidence>
<dbReference type="Gene3D" id="3.30.9.10">
    <property type="entry name" value="D-Amino Acid Oxidase, subunit A, domain 2"/>
    <property type="match status" value="1"/>
</dbReference>
<dbReference type="Proteomes" id="UP000092871">
    <property type="component" value="Unassembled WGS sequence"/>
</dbReference>
<feature type="domain" description="FAD dependent oxidoreductase" evidence="2">
    <location>
        <begin position="38"/>
        <end position="391"/>
    </location>
</feature>
<organism evidence="3 6">
    <name type="scientific">Marinomonas gallaica</name>
    <dbReference type="NCBI Taxonomy" id="1806667"/>
    <lineage>
        <taxon>Bacteria</taxon>
        <taxon>Pseudomonadati</taxon>
        <taxon>Pseudomonadota</taxon>
        <taxon>Gammaproteobacteria</taxon>
        <taxon>Oceanospirillales</taxon>
        <taxon>Oceanospirillaceae</taxon>
        <taxon>Marinomonas</taxon>
    </lineage>
</organism>
<dbReference type="PRINTS" id="PR00420">
    <property type="entry name" value="RNGMNOXGNASE"/>
</dbReference>
<evidence type="ECO:0000313" key="6">
    <source>
        <dbReference type="Proteomes" id="UP000092871"/>
    </source>
</evidence>
<dbReference type="AlphaFoldDB" id="A0A1C3JND0"/>
<dbReference type="InterPro" id="IPR006076">
    <property type="entry name" value="FAD-dep_OxRdtase"/>
</dbReference>
<gene>
    <name evidence="3" type="primary">puuB_1</name>
    <name evidence="4" type="synonym">puuB_3</name>
    <name evidence="3" type="ORF">MGA5115_00661</name>
    <name evidence="4" type="ORF">MGA5116_00879</name>
</gene>